<evidence type="ECO:0000313" key="3">
    <source>
        <dbReference type="Proteomes" id="UP001301769"/>
    </source>
</evidence>
<dbReference type="Proteomes" id="UP001301769">
    <property type="component" value="Unassembled WGS sequence"/>
</dbReference>
<comment type="caution">
    <text evidence="2">The sequence shown here is derived from an EMBL/GenBank/DDBJ whole genome shotgun (WGS) entry which is preliminary data.</text>
</comment>
<dbReference type="EMBL" id="MU858184">
    <property type="protein sequence ID" value="KAK4210129.1"/>
    <property type="molecule type" value="Genomic_DNA"/>
</dbReference>
<keyword evidence="3" id="KW-1185">Reference proteome</keyword>
<evidence type="ECO:0000259" key="1">
    <source>
        <dbReference type="Pfam" id="PF06985"/>
    </source>
</evidence>
<organism evidence="2 3">
    <name type="scientific">Rhypophila decipiens</name>
    <dbReference type="NCBI Taxonomy" id="261697"/>
    <lineage>
        <taxon>Eukaryota</taxon>
        <taxon>Fungi</taxon>
        <taxon>Dikarya</taxon>
        <taxon>Ascomycota</taxon>
        <taxon>Pezizomycotina</taxon>
        <taxon>Sordariomycetes</taxon>
        <taxon>Sordariomycetidae</taxon>
        <taxon>Sordariales</taxon>
        <taxon>Naviculisporaceae</taxon>
        <taxon>Rhypophila</taxon>
    </lineage>
</organism>
<dbReference type="InterPro" id="IPR010730">
    <property type="entry name" value="HET"/>
</dbReference>
<protein>
    <submittedName>
        <fullName evidence="2">Heterokaryon incompatibility protein-domain-containing protein</fullName>
    </submittedName>
</protein>
<dbReference type="PANTHER" id="PTHR24148:SF64">
    <property type="entry name" value="HETEROKARYON INCOMPATIBILITY DOMAIN-CONTAINING PROTEIN"/>
    <property type="match status" value="1"/>
</dbReference>
<dbReference type="PANTHER" id="PTHR24148">
    <property type="entry name" value="ANKYRIN REPEAT DOMAIN-CONTAINING PROTEIN 39 HOMOLOG-RELATED"/>
    <property type="match status" value="1"/>
</dbReference>
<feature type="domain" description="Heterokaryon incompatibility" evidence="1">
    <location>
        <begin position="54"/>
        <end position="198"/>
    </location>
</feature>
<dbReference type="Pfam" id="PF06985">
    <property type="entry name" value="HET"/>
    <property type="match status" value="1"/>
</dbReference>
<proteinExistence type="predicted"/>
<accession>A0AAN7B4N2</accession>
<name>A0AAN7B4N2_9PEZI</name>
<dbReference type="InterPro" id="IPR052895">
    <property type="entry name" value="HetReg/Transcr_Mod"/>
</dbReference>
<reference evidence="2" key="1">
    <citation type="journal article" date="2023" name="Mol. Phylogenet. Evol.">
        <title>Genome-scale phylogeny and comparative genomics of the fungal order Sordariales.</title>
        <authorList>
            <person name="Hensen N."/>
            <person name="Bonometti L."/>
            <person name="Westerberg I."/>
            <person name="Brannstrom I.O."/>
            <person name="Guillou S."/>
            <person name="Cros-Aarteil S."/>
            <person name="Calhoun S."/>
            <person name="Haridas S."/>
            <person name="Kuo A."/>
            <person name="Mondo S."/>
            <person name="Pangilinan J."/>
            <person name="Riley R."/>
            <person name="LaButti K."/>
            <person name="Andreopoulos B."/>
            <person name="Lipzen A."/>
            <person name="Chen C."/>
            <person name="Yan M."/>
            <person name="Daum C."/>
            <person name="Ng V."/>
            <person name="Clum A."/>
            <person name="Steindorff A."/>
            <person name="Ohm R.A."/>
            <person name="Martin F."/>
            <person name="Silar P."/>
            <person name="Natvig D.O."/>
            <person name="Lalanne C."/>
            <person name="Gautier V."/>
            <person name="Ament-Velasquez S.L."/>
            <person name="Kruys A."/>
            <person name="Hutchinson M.I."/>
            <person name="Powell A.J."/>
            <person name="Barry K."/>
            <person name="Miller A.N."/>
            <person name="Grigoriev I.V."/>
            <person name="Debuchy R."/>
            <person name="Gladieux P."/>
            <person name="Hiltunen Thoren M."/>
            <person name="Johannesson H."/>
        </authorList>
    </citation>
    <scope>NUCLEOTIDE SEQUENCE</scope>
    <source>
        <strain evidence="2">PSN293</strain>
    </source>
</reference>
<dbReference type="AlphaFoldDB" id="A0AAN7B4N2"/>
<evidence type="ECO:0000313" key="2">
    <source>
        <dbReference type="EMBL" id="KAK4210129.1"/>
    </source>
</evidence>
<sequence length="576" mass="64603">MSNTAFGQLSPVYAYAPLGSRSSIRVLKLQGSDGPDAEACCTLEEQVLESGQAYEAISYTWEGQTPSQRINCDGLNMLVTENCAAIVRHFRPKSANETRRLWIDAICINQRSVHEKNHQLALMGNVYRNAMFVLVWLAPAEAVYNNALVGFPASLKTLESSITDVRFSDVAGNPAEHHGFLGLKSMIPWFTRLWTVQEVAMAREALFVLGEDTLSFNAVGSLYRELERLRPYDSAVEAVYESLLGVLGPYLEISRELWLHKQPGRSGLFSFNLFLDFKANDPKDKIFAVQGLASALGTTLPDADYSKPISTIYLDAYMALIMHQGQISALHELNSCWLSPETRGLPSWVPQDVRTKILAAPGWHRHLARELYGIRTLIKWIDFAASHNPGSMALRVTDSEALHSCLRLGRIPDAFLEKQSYGVFKRWVEVIRNNSHQDLRHAQLGQDSAFNKESRYASFIRRCQLGQENGYLIEMLEFEILQHISQNRSLSDWHKVTENLGFMVLFTTASGKLGIGAFPIQAGDLVVHLASNHTLLGLRPNADNQCEIVATVYVHDLVRDGPRNKDCEGYKEFVII</sequence>
<reference evidence="2" key="2">
    <citation type="submission" date="2023-05" db="EMBL/GenBank/DDBJ databases">
        <authorList>
            <consortium name="Lawrence Berkeley National Laboratory"/>
            <person name="Steindorff A."/>
            <person name="Hensen N."/>
            <person name="Bonometti L."/>
            <person name="Westerberg I."/>
            <person name="Brannstrom I.O."/>
            <person name="Guillou S."/>
            <person name="Cros-Aarteil S."/>
            <person name="Calhoun S."/>
            <person name="Haridas S."/>
            <person name="Kuo A."/>
            <person name="Mondo S."/>
            <person name="Pangilinan J."/>
            <person name="Riley R."/>
            <person name="Labutti K."/>
            <person name="Andreopoulos B."/>
            <person name="Lipzen A."/>
            <person name="Chen C."/>
            <person name="Yanf M."/>
            <person name="Daum C."/>
            <person name="Ng V."/>
            <person name="Clum A."/>
            <person name="Ohm R."/>
            <person name="Martin F."/>
            <person name="Silar P."/>
            <person name="Natvig D."/>
            <person name="Lalanne C."/>
            <person name="Gautier V."/>
            <person name="Ament-Velasquez S.L."/>
            <person name="Kruys A."/>
            <person name="Hutchinson M.I."/>
            <person name="Powell A.J."/>
            <person name="Barry K."/>
            <person name="Miller A.N."/>
            <person name="Grigoriev I.V."/>
            <person name="Debuchy R."/>
            <person name="Gladieux P."/>
            <person name="Thoren M.H."/>
            <person name="Johannesson H."/>
        </authorList>
    </citation>
    <scope>NUCLEOTIDE SEQUENCE</scope>
    <source>
        <strain evidence="2">PSN293</strain>
    </source>
</reference>
<gene>
    <name evidence="2" type="ORF">QBC37DRAFT_293133</name>
</gene>